<feature type="compositionally biased region" description="Basic and acidic residues" evidence="1">
    <location>
        <begin position="177"/>
        <end position="223"/>
    </location>
</feature>
<feature type="compositionally biased region" description="Basic residues" evidence="1">
    <location>
        <begin position="615"/>
        <end position="635"/>
    </location>
</feature>
<feature type="region of interest" description="Disordered" evidence="1">
    <location>
        <begin position="557"/>
        <end position="647"/>
    </location>
</feature>
<feature type="compositionally biased region" description="Gly residues" evidence="1">
    <location>
        <begin position="331"/>
        <end position="347"/>
    </location>
</feature>
<evidence type="ECO:0000256" key="1">
    <source>
        <dbReference type="SAM" id="MobiDB-lite"/>
    </source>
</evidence>
<evidence type="ECO:0000313" key="3">
    <source>
        <dbReference type="Proteomes" id="UP000663850"/>
    </source>
</evidence>
<accession>A0A8H3GEG9</accession>
<sequence length="647" mass="69856">MSSYGGIPFPGSQPQYVNPNAGYGAPPLQYGGQMPQMSQMPQMGMMPSSMQPPTAAADPYANAKPGTIAYAKSEGPDGIATYTPVIAQETFYQTPSGPTRGIKWVTATSSQASAAGIPSGAITASSASQLPQMPTINMPPGGISSSGIPPAGIPPLGGYPASPGDDYPAMKPGMSQREYEKAAKRMEKDRRAAEKRARKEDKERKGGQRERDRDQDRWERDNQDPYDIAGGRGDRQRRMSAGAGLGFERARRMSGGAMLRDDDLSRKLESLDMSFNSRRERRMSGGGAAYAPSNAGGFRSRKNSMSEAGRDRKISGDYGQRQSFYPPAGAGPPGGGYGAPIPGGYGAGARSMPGSPVRSHSAFAPATHHDDIPRGGPSPRPGYYSRSRHASPSMGSTHLPGGYGGPSYGGARDPTSASAYPAYGTERTPYSTASNLPPAGDSYALTRRQTGGAPSSLYPVSGRELNRAQPFTAFEEFFLVEDLRELMQPQPPPLPAALVPHDVMAEEWDRCMQGLISLTSQALQSSRSSAIDPLVDLVTQWNTTFFLPRGVDISIYKGNSRRSGPAMNLPSALRTYDESESESESESSSSSESSESEDDRYFSSARREQKAAKRAERKARRKERHRRRRARRRQRSVSIRIRAIPLN</sequence>
<gene>
    <name evidence="2" type="ORF">RDB_LOCUS38840</name>
</gene>
<protein>
    <submittedName>
        <fullName evidence="2">Uncharacterized protein</fullName>
    </submittedName>
</protein>
<dbReference type="EMBL" id="CAJMWZ010002098">
    <property type="protein sequence ID" value="CAE6448808.1"/>
    <property type="molecule type" value="Genomic_DNA"/>
</dbReference>
<feature type="compositionally biased region" description="Basic and acidic residues" evidence="1">
    <location>
        <begin position="599"/>
        <end position="614"/>
    </location>
</feature>
<dbReference type="Proteomes" id="UP000663850">
    <property type="component" value="Unassembled WGS sequence"/>
</dbReference>
<feature type="compositionally biased region" description="Basic and acidic residues" evidence="1">
    <location>
        <begin position="259"/>
        <end position="270"/>
    </location>
</feature>
<proteinExistence type="predicted"/>
<comment type="caution">
    <text evidence="2">The sequence shown here is derived from an EMBL/GenBank/DDBJ whole genome shotgun (WGS) entry which is preliminary data.</text>
</comment>
<feature type="compositionally biased region" description="Low complexity" evidence="1">
    <location>
        <begin position="374"/>
        <end position="385"/>
    </location>
</feature>
<organism evidence="2 3">
    <name type="scientific">Rhizoctonia solani</name>
    <dbReference type="NCBI Taxonomy" id="456999"/>
    <lineage>
        <taxon>Eukaryota</taxon>
        <taxon>Fungi</taxon>
        <taxon>Dikarya</taxon>
        <taxon>Basidiomycota</taxon>
        <taxon>Agaricomycotina</taxon>
        <taxon>Agaricomycetes</taxon>
        <taxon>Cantharellales</taxon>
        <taxon>Ceratobasidiaceae</taxon>
        <taxon>Rhizoctonia</taxon>
    </lineage>
</organism>
<name>A0A8H3GEG9_9AGAM</name>
<dbReference type="AlphaFoldDB" id="A0A8H3GEG9"/>
<feature type="region of interest" description="Disordered" evidence="1">
    <location>
        <begin position="140"/>
        <end position="458"/>
    </location>
</feature>
<reference evidence="2" key="1">
    <citation type="submission" date="2021-01" db="EMBL/GenBank/DDBJ databases">
        <authorList>
            <person name="Kaushik A."/>
        </authorList>
    </citation>
    <scope>NUCLEOTIDE SEQUENCE</scope>
    <source>
        <strain evidence="2">Type strain: AG8-Rh-89/</strain>
    </source>
</reference>
<dbReference type="CDD" id="cd22265">
    <property type="entry name" value="UDM1_RNF168"/>
    <property type="match status" value="1"/>
</dbReference>
<feature type="compositionally biased region" description="Low complexity" evidence="1">
    <location>
        <begin position="636"/>
        <end position="647"/>
    </location>
</feature>
<evidence type="ECO:0000313" key="2">
    <source>
        <dbReference type="EMBL" id="CAE6448808.1"/>
    </source>
</evidence>
<feature type="compositionally biased region" description="Low complexity" evidence="1">
    <location>
        <begin position="140"/>
        <end position="158"/>
    </location>
</feature>